<name>A0A9W8BJD1_9FUNG</name>
<dbReference type="Proteomes" id="UP001150907">
    <property type="component" value="Unassembled WGS sequence"/>
</dbReference>
<comment type="caution">
    <text evidence="1">The sequence shown here is derived from an EMBL/GenBank/DDBJ whole genome shotgun (WGS) entry which is preliminary data.</text>
</comment>
<evidence type="ECO:0000313" key="1">
    <source>
        <dbReference type="EMBL" id="KAJ2007192.1"/>
    </source>
</evidence>
<reference evidence="1" key="1">
    <citation type="submission" date="2022-07" db="EMBL/GenBank/DDBJ databases">
        <title>Phylogenomic reconstructions and comparative analyses of Kickxellomycotina fungi.</title>
        <authorList>
            <person name="Reynolds N.K."/>
            <person name="Stajich J.E."/>
            <person name="Barry K."/>
            <person name="Grigoriev I.V."/>
            <person name="Crous P."/>
            <person name="Smith M.E."/>
        </authorList>
    </citation>
    <scope>NUCLEOTIDE SEQUENCE</scope>
    <source>
        <strain evidence="1">IMI 214461</strain>
    </source>
</reference>
<protein>
    <submittedName>
        <fullName evidence="1">Uncharacterized protein</fullName>
    </submittedName>
</protein>
<evidence type="ECO:0000313" key="2">
    <source>
        <dbReference type="Proteomes" id="UP001150907"/>
    </source>
</evidence>
<accession>A0A9W8BJD1</accession>
<feature type="non-terminal residue" evidence="1">
    <location>
        <position position="1"/>
    </location>
</feature>
<gene>
    <name evidence="1" type="ORF">H4R26_000908</name>
</gene>
<dbReference type="OrthoDB" id="66510at2759"/>
<sequence length="96" mass="10858">ADIEGILDHQARITTPMTAQRVELTPAQHRDMQVAQVMSAVTRMGALRFTDQDYPSSCERRASDLEDFMARLDRLAVDKLAEVQRYSPVPLDMVLP</sequence>
<organism evidence="1 2">
    <name type="scientific">Coemansia thaxteri</name>
    <dbReference type="NCBI Taxonomy" id="2663907"/>
    <lineage>
        <taxon>Eukaryota</taxon>
        <taxon>Fungi</taxon>
        <taxon>Fungi incertae sedis</taxon>
        <taxon>Zoopagomycota</taxon>
        <taxon>Kickxellomycotina</taxon>
        <taxon>Kickxellomycetes</taxon>
        <taxon>Kickxellales</taxon>
        <taxon>Kickxellaceae</taxon>
        <taxon>Coemansia</taxon>
    </lineage>
</organism>
<dbReference type="AlphaFoldDB" id="A0A9W8BJD1"/>
<dbReference type="EMBL" id="JANBQF010000033">
    <property type="protein sequence ID" value="KAJ2007192.1"/>
    <property type="molecule type" value="Genomic_DNA"/>
</dbReference>
<proteinExistence type="predicted"/>
<keyword evidence="2" id="KW-1185">Reference proteome</keyword>